<dbReference type="GO" id="GO:0005524">
    <property type="term" value="F:ATP binding"/>
    <property type="evidence" value="ECO:0007669"/>
    <property type="project" value="InterPro"/>
</dbReference>
<protein>
    <recommendedName>
        <fullName evidence="1">HPr kinase/phosphorylase C-terminal domain-containing protein</fullName>
    </recommendedName>
</protein>
<dbReference type="CDD" id="cd01918">
    <property type="entry name" value="HprK_C"/>
    <property type="match status" value="1"/>
</dbReference>
<dbReference type="Gene3D" id="3.40.50.300">
    <property type="entry name" value="P-loop containing nucleotide triphosphate hydrolases"/>
    <property type="match status" value="1"/>
</dbReference>
<comment type="caution">
    <text evidence="2">The sequence shown here is derived from an EMBL/GenBank/DDBJ whole genome shotgun (WGS) entry which is preliminary data.</text>
</comment>
<dbReference type="AlphaFoldDB" id="A0A219B475"/>
<name>A0A219B475_9SPHN</name>
<dbReference type="Pfam" id="PF07475">
    <property type="entry name" value="Hpr_kinase_C"/>
    <property type="match status" value="1"/>
</dbReference>
<evidence type="ECO:0000259" key="1">
    <source>
        <dbReference type="Pfam" id="PF07475"/>
    </source>
</evidence>
<reference evidence="3" key="1">
    <citation type="submission" date="2017-05" db="EMBL/GenBank/DDBJ databases">
        <authorList>
            <person name="Lin X."/>
        </authorList>
    </citation>
    <scope>NUCLEOTIDE SEQUENCE [LARGE SCALE GENOMIC DNA]</scope>
    <source>
        <strain evidence="3">JLT2012</strain>
    </source>
</reference>
<dbReference type="OrthoDB" id="8326226at2"/>
<accession>A0A219B475</accession>
<dbReference type="RefSeq" id="WP_088711976.1">
    <property type="nucleotide sequence ID" value="NZ_NFZT01000001.1"/>
</dbReference>
<dbReference type="GO" id="GO:0000155">
    <property type="term" value="F:phosphorelay sensor kinase activity"/>
    <property type="evidence" value="ECO:0007669"/>
    <property type="project" value="InterPro"/>
</dbReference>
<organism evidence="2 3">
    <name type="scientific">Pacificimonas flava</name>
    <dbReference type="NCBI Taxonomy" id="1234595"/>
    <lineage>
        <taxon>Bacteria</taxon>
        <taxon>Pseudomonadati</taxon>
        <taxon>Pseudomonadota</taxon>
        <taxon>Alphaproteobacteria</taxon>
        <taxon>Sphingomonadales</taxon>
        <taxon>Sphingosinicellaceae</taxon>
        <taxon>Pacificimonas</taxon>
    </lineage>
</organism>
<dbReference type="SUPFAM" id="SSF53795">
    <property type="entry name" value="PEP carboxykinase-like"/>
    <property type="match status" value="1"/>
</dbReference>
<dbReference type="EMBL" id="NFZT01000001">
    <property type="protein sequence ID" value="OWV33190.1"/>
    <property type="molecule type" value="Genomic_DNA"/>
</dbReference>
<feature type="domain" description="HPr kinase/phosphorylase C-terminal" evidence="1">
    <location>
        <begin position="4"/>
        <end position="81"/>
    </location>
</feature>
<evidence type="ECO:0000313" key="3">
    <source>
        <dbReference type="Proteomes" id="UP000198462"/>
    </source>
</evidence>
<sequence length="141" mass="15052">MSFRIHATCVSIGGRGVLLRGPSGSGKSDLALRLIDRGASLVSDDTTIVERTGHTAPLLRPVEKFEGVIEVRGLGPCRVRHAAAAPLSLICRLGSRPARLPAPHYRRFGRETVREACVDAQLPSAPILIEMLLNGAALPLD</sequence>
<proteinExistence type="predicted"/>
<dbReference type="InterPro" id="IPR011104">
    <property type="entry name" value="Hpr_kin/Pase_C"/>
</dbReference>
<dbReference type="Proteomes" id="UP000198462">
    <property type="component" value="Unassembled WGS sequence"/>
</dbReference>
<gene>
    <name evidence="2" type="ORF">B5C34_06755</name>
</gene>
<dbReference type="GO" id="GO:0006109">
    <property type="term" value="P:regulation of carbohydrate metabolic process"/>
    <property type="evidence" value="ECO:0007669"/>
    <property type="project" value="InterPro"/>
</dbReference>
<keyword evidence="3" id="KW-1185">Reference proteome</keyword>
<dbReference type="InterPro" id="IPR027417">
    <property type="entry name" value="P-loop_NTPase"/>
</dbReference>
<evidence type="ECO:0000313" key="2">
    <source>
        <dbReference type="EMBL" id="OWV33190.1"/>
    </source>
</evidence>